<dbReference type="InterPro" id="IPR033126">
    <property type="entry name" value="Glyco_hydro_9_Asp/Glu_AS"/>
</dbReference>
<evidence type="ECO:0000313" key="11">
    <source>
        <dbReference type="EMBL" id="GIJ47986.1"/>
    </source>
</evidence>
<evidence type="ECO:0000256" key="9">
    <source>
        <dbReference type="SAM" id="MobiDB-lite"/>
    </source>
</evidence>
<dbReference type="Gene3D" id="2.60.120.260">
    <property type="entry name" value="Galactose-binding domain-like"/>
    <property type="match status" value="2"/>
</dbReference>
<dbReference type="Gene3D" id="2.60.40.290">
    <property type="match status" value="1"/>
</dbReference>
<dbReference type="SUPFAM" id="SSF81296">
    <property type="entry name" value="E set domains"/>
    <property type="match status" value="1"/>
</dbReference>
<dbReference type="GO" id="GO:0030247">
    <property type="term" value="F:polysaccharide binding"/>
    <property type="evidence" value="ECO:0007669"/>
    <property type="project" value="UniProtKB-UniRule"/>
</dbReference>
<dbReference type="InterPro" id="IPR001919">
    <property type="entry name" value="CBD2"/>
</dbReference>
<dbReference type="InterPro" id="IPR014756">
    <property type="entry name" value="Ig_E-set"/>
</dbReference>
<dbReference type="InterPro" id="IPR001701">
    <property type="entry name" value="Glyco_hydro_9"/>
</dbReference>
<dbReference type="PROSITE" id="PS00592">
    <property type="entry name" value="GH9_2"/>
    <property type="match status" value="1"/>
</dbReference>
<keyword evidence="8" id="KW-0136">Cellulose degradation</keyword>
<dbReference type="GO" id="GO:0008810">
    <property type="term" value="F:cellulase activity"/>
    <property type="evidence" value="ECO:0007669"/>
    <property type="project" value="UniProtKB-EC"/>
</dbReference>
<dbReference type="AlphaFoldDB" id="A0A8J3YMJ2"/>
<dbReference type="Pfam" id="PF02018">
    <property type="entry name" value="CBM_4_9"/>
    <property type="match status" value="2"/>
</dbReference>
<dbReference type="InterPro" id="IPR012341">
    <property type="entry name" value="6hp_glycosidase-like_sf"/>
</dbReference>
<reference evidence="11" key="1">
    <citation type="submission" date="2021-01" db="EMBL/GenBank/DDBJ databases">
        <title>Whole genome shotgun sequence of Virgisporangium aliadipatigenens NBRC 105644.</title>
        <authorList>
            <person name="Komaki H."/>
            <person name="Tamura T."/>
        </authorList>
    </citation>
    <scope>NUCLEOTIDE SEQUENCE</scope>
    <source>
        <strain evidence="11">NBRC 105644</strain>
    </source>
</reference>
<dbReference type="Pfam" id="PF00553">
    <property type="entry name" value="CBM_2"/>
    <property type="match status" value="1"/>
</dbReference>
<dbReference type="InterPro" id="IPR008979">
    <property type="entry name" value="Galactose-bd-like_sf"/>
</dbReference>
<evidence type="ECO:0000256" key="6">
    <source>
        <dbReference type="PROSITE-ProRule" id="PRU10059"/>
    </source>
</evidence>
<keyword evidence="5 6" id="KW-0624">Polysaccharide degradation</keyword>
<comment type="catalytic activity">
    <reaction evidence="8">
        <text>Endohydrolysis of (1-&gt;4)-beta-D-glucosidic linkages in cellulose, lichenin and cereal beta-D-glucans.</text>
        <dbReference type="EC" id="3.2.1.4"/>
    </reaction>
</comment>
<dbReference type="SUPFAM" id="SSF49785">
    <property type="entry name" value="Galactose-binding domain-like"/>
    <property type="match status" value="2"/>
</dbReference>
<evidence type="ECO:0000256" key="2">
    <source>
        <dbReference type="ARBA" id="ARBA00022801"/>
    </source>
</evidence>
<keyword evidence="12" id="KW-1185">Reference proteome</keyword>
<evidence type="ECO:0000259" key="10">
    <source>
        <dbReference type="PROSITE" id="PS51173"/>
    </source>
</evidence>
<dbReference type="InterPro" id="IPR003305">
    <property type="entry name" value="CenC_carb-bd"/>
</dbReference>
<dbReference type="EC" id="3.2.1.4" evidence="8"/>
<evidence type="ECO:0000313" key="12">
    <source>
        <dbReference type="Proteomes" id="UP000619260"/>
    </source>
</evidence>
<dbReference type="InterPro" id="IPR012291">
    <property type="entry name" value="CBM2_carb-bd_dom_sf"/>
</dbReference>
<feature type="active site" evidence="7">
    <location>
        <position position="871"/>
    </location>
</feature>
<dbReference type="EMBL" id="BOPF01000018">
    <property type="protein sequence ID" value="GIJ47986.1"/>
    <property type="molecule type" value="Genomic_DNA"/>
</dbReference>
<feature type="signal peptide" evidence="8">
    <location>
        <begin position="1"/>
        <end position="23"/>
    </location>
</feature>
<protein>
    <recommendedName>
        <fullName evidence="8">Endoglucanase</fullName>
        <ecNumber evidence="8">3.2.1.4</ecNumber>
    </recommendedName>
</protein>
<dbReference type="Pfam" id="PF02927">
    <property type="entry name" value="CelD_N"/>
    <property type="match status" value="1"/>
</dbReference>
<dbReference type="Proteomes" id="UP000619260">
    <property type="component" value="Unassembled WGS sequence"/>
</dbReference>
<evidence type="ECO:0000256" key="4">
    <source>
        <dbReference type="ARBA" id="ARBA00023295"/>
    </source>
</evidence>
<dbReference type="SUPFAM" id="SSF48208">
    <property type="entry name" value="Six-hairpin glycosidases"/>
    <property type="match status" value="1"/>
</dbReference>
<keyword evidence="3 6" id="KW-0119">Carbohydrate metabolism</keyword>
<dbReference type="Gene3D" id="2.60.40.10">
    <property type="entry name" value="Immunoglobulins"/>
    <property type="match status" value="1"/>
</dbReference>
<accession>A0A8J3YMJ2</accession>
<comment type="caution">
    <text evidence="11">The sequence shown here is derived from an EMBL/GenBank/DDBJ whole genome shotgun (WGS) entry which is preliminary data.</text>
</comment>
<dbReference type="CDD" id="cd02850">
    <property type="entry name" value="E_set_Cellulase_N"/>
    <property type="match status" value="1"/>
</dbReference>
<evidence type="ECO:0000256" key="5">
    <source>
        <dbReference type="ARBA" id="ARBA00023326"/>
    </source>
</evidence>
<name>A0A8J3YMJ2_9ACTN</name>
<dbReference type="Gene3D" id="1.50.10.10">
    <property type="match status" value="1"/>
</dbReference>
<dbReference type="PROSITE" id="PS00698">
    <property type="entry name" value="GH9_3"/>
    <property type="match status" value="1"/>
</dbReference>
<dbReference type="PANTHER" id="PTHR22298">
    <property type="entry name" value="ENDO-1,4-BETA-GLUCANASE"/>
    <property type="match status" value="1"/>
</dbReference>
<evidence type="ECO:0000256" key="3">
    <source>
        <dbReference type="ARBA" id="ARBA00023277"/>
    </source>
</evidence>
<feature type="region of interest" description="Disordered" evidence="9">
    <location>
        <begin position="162"/>
        <end position="184"/>
    </location>
</feature>
<dbReference type="GO" id="GO:0030245">
    <property type="term" value="P:cellulose catabolic process"/>
    <property type="evidence" value="ECO:0007669"/>
    <property type="project" value="UniProtKB-KW"/>
</dbReference>
<keyword evidence="2 6" id="KW-0378">Hydrolase</keyword>
<dbReference type="InterPro" id="IPR008965">
    <property type="entry name" value="CBM2/CBM3_carb-bd_dom_sf"/>
</dbReference>
<proteinExistence type="inferred from homology"/>
<feature type="active site" evidence="6">
    <location>
        <position position="814"/>
    </location>
</feature>
<dbReference type="InterPro" id="IPR008928">
    <property type="entry name" value="6-hairpin_glycosidase_sf"/>
</dbReference>
<dbReference type="InterPro" id="IPR013783">
    <property type="entry name" value="Ig-like_fold"/>
</dbReference>
<evidence type="ECO:0000256" key="8">
    <source>
        <dbReference type="RuleBase" id="RU361166"/>
    </source>
</evidence>
<dbReference type="PROSITE" id="PS51173">
    <property type="entry name" value="CBM2"/>
    <property type="match status" value="1"/>
</dbReference>
<dbReference type="Pfam" id="PF00759">
    <property type="entry name" value="Glyco_hydro_9"/>
    <property type="match status" value="1"/>
</dbReference>
<keyword evidence="4 6" id="KW-0326">Glycosidase</keyword>
<dbReference type="InterPro" id="IPR004197">
    <property type="entry name" value="Cellulase_Ig-like"/>
</dbReference>
<gene>
    <name evidence="11" type="ORF">Val02_48720</name>
</gene>
<comment type="similarity">
    <text evidence="1 6 8">Belongs to the glycosyl hydrolase 9 (cellulase E) family.</text>
</comment>
<feature type="domain" description="CBM2" evidence="10">
    <location>
        <begin position="893"/>
        <end position="1005"/>
    </location>
</feature>
<organism evidence="11 12">
    <name type="scientific">Virgisporangium aliadipatigenens</name>
    <dbReference type="NCBI Taxonomy" id="741659"/>
    <lineage>
        <taxon>Bacteria</taxon>
        <taxon>Bacillati</taxon>
        <taxon>Actinomycetota</taxon>
        <taxon>Actinomycetes</taxon>
        <taxon>Micromonosporales</taxon>
        <taxon>Micromonosporaceae</taxon>
        <taxon>Virgisporangium</taxon>
    </lineage>
</organism>
<dbReference type="InterPro" id="IPR018221">
    <property type="entry name" value="Glyco_hydro_9_His_AS"/>
</dbReference>
<evidence type="ECO:0000256" key="1">
    <source>
        <dbReference type="ARBA" id="ARBA00007072"/>
    </source>
</evidence>
<keyword evidence="8" id="KW-0732">Signal</keyword>
<feature type="active site" evidence="7">
    <location>
        <position position="862"/>
    </location>
</feature>
<dbReference type="SUPFAM" id="SSF49384">
    <property type="entry name" value="Carbohydrate-binding domain"/>
    <property type="match status" value="1"/>
</dbReference>
<evidence type="ECO:0000256" key="7">
    <source>
        <dbReference type="PROSITE-ProRule" id="PRU10060"/>
    </source>
</evidence>
<sequence length="1005" mass="105462">MAAVIAALLPLAALPFAGSAAWAAPTEHIANGTFTDGTDPWWASGTTLSVRDGRLCAEVPAGAANPWDVSVGHNAVPLVDGARYTLRFTALASSPVTVKANVQLNEEPWTTVASRDVALTAEPGTRTYEFTGSVDSANGTLTFQLGGAAVAYTFCLDDVSLTSEPGEDPGEGPEQIDNGGFDEGTQGWYSYGTTTTGVTDGALCATVPGGLANPWDAGVGQNDVPLVAGATYTLSFRARGSTAASVRAAVQLGEDPYTTSLSQTLTLDTAWRSYSYTFTGAGDTAKGQVAFQLGGGATDLTFCLDDVSLTGGQAEEPYVPDTGPRVRVNQVGYLPAGPKAATVVTARTEALPWQLRNSAGAVVASGTSTPRGVDAASGQNVHTVDFGGFTRTGTGYTLVADGETSHPFDISGELYRQLRSDALQFFYIQRSGVAIDGGLVGAQYARPAGHLGVAPNRGDTDVPCQPGVCGYRLDVRGGWYDAGDHGKYVVNGGIATAQLLSTYERTKTASTARFGAALGDGSLRVPERGNRVPDVLDEARWELDFLMRMQVPAGQPLAGMAHHKVHDQAWTGIPMQPQDDPQVRELHPPSTAATLNLAATTAQCARLFAPYDTAYARRCLNAARTAYAAAKAHPAVYADPNDGNGGGSYADGDVSDEFYWAAAELYLTTGEAGYLGDVNASRHHTADVFDRTGFGWGSTAALGRLDLATVPSGLSTVERDRIRQSVLDAAGRYLSTLRGQAYGLPMPGDAGAYFWGGNSNILNNAVVLATAFDLSGRAEFRDGAVQAVDYIFGRNALNQSYVTGWGEHASRNQHSRIFANQADARLPHPPAGSIAGGANAGLDDPYAAQLLRGCKPMFCYVDHIESYATNEVAVNWNSALAWMASFLDDQGTAAPAAAACTVRYIDYGRWADGSGFTGQVEITNTGGTPIDGWTLRFAWATDPVLREAWLGKATQEGATVTVTNESYNRRIQPGATVLFGFNATTALGLAKPPPALFTLNGAVCG</sequence>
<feature type="chain" id="PRO_5035337261" description="Endoglucanase" evidence="8">
    <location>
        <begin position="24"/>
        <end position="1005"/>
    </location>
</feature>
<dbReference type="SMART" id="SM00637">
    <property type="entry name" value="CBD_II"/>
    <property type="match status" value="1"/>
</dbReference>